<reference evidence="2 6" key="2">
    <citation type="submission" date="2019-01" db="EMBL/GenBank/DDBJ databases">
        <title>Complete Genome Sequence and Annotation of the Paracoccus pantotrophus type strain DSM 2944.</title>
        <authorList>
            <person name="Bockwoldt J.A."/>
            <person name="Zimmermann M."/>
            <person name="Tiso T."/>
            <person name="Blank L.M."/>
        </authorList>
    </citation>
    <scope>NUCLEOTIDE SEQUENCE [LARGE SCALE GENOMIC DNA]</scope>
    <source>
        <strain evidence="2 6">DSM 2944</strain>
    </source>
</reference>
<evidence type="ECO:0000256" key="1">
    <source>
        <dbReference type="SAM" id="MobiDB-lite"/>
    </source>
</evidence>
<feature type="compositionally biased region" description="Low complexity" evidence="1">
    <location>
        <begin position="42"/>
        <end position="56"/>
    </location>
</feature>
<dbReference type="EMBL" id="CP044426">
    <property type="protein sequence ID" value="QFG38402.1"/>
    <property type="molecule type" value="Genomic_DNA"/>
</dbReference>
<evidence type="ECO:0000313" key="2">
    <source>
        <dbReference type="EMBL" id="QFG38402.1"/>
    </source>
</evidence>
<evidence type="ECO:0000313" key="4">
    <source>
        <dbReference type="EMBL" id="RKS51078.1"/>
    </source>
</evidence>
<dbReference type="OrthoDB" id="7282653at2"/>
<dbReference type="Proteomes" id="UP000273626">
    <property type="component" value="Unassembled WGS sequence"/>
</dbReference>
<feature type="region of interest" description="Disordered" evidence="1">
    <location>
        <begin position="42"/>
        <end position="69"/>
    </location>
</feature>
<dbReference type="Proteomes" id="UP000509322">
    <property type="component" value="Chromosome 2"/>
</dbReference>
<dbReference type="AlphaFoldDB" id="A0A1I5GY89"/>
<dbReference type="Proteomes" id="UP000326453">
    <property type="component" value="Chromosome 1"/>
</dbReference>
<dbReference type="RefSeq" id="WP_024844178.1">
    <property type="nucleotide sequence ID" value="NZ_CP038203.1"/>
</dbReference>
<evidence type="ECO:0000313" key="7">
    <source>
        <dbReference type="Proteomes" id="UP000509322"/>
    </source>
</evidence>
<dbReference type="InterPro" id="IPR011053">
    <property type="entry name" value="Single_hybrid_motif"/>
</dbReference>
<accession>A0A1I5GY89</accession>
<organism evidence="2 6">
    <name type="scientific">Paracoccus pantotrophus</name>
    <name type="common">Thiosphaera pantotropha</name>
    <dbReference type="NCBI Taxonomy" id="82367"/>
    <lineage>
        <taxon>Bacteria</taxon>
        <taxon>Pseudomonadati</taxon>
        <taxon>Pseudomonadota</taxon>
        <taxon>Alphaproteobacteria</taxon>
        <taxon>Rhodobacterales</taxon>
        <taxon>Paracoccaceae</taxon>
        <taxon>Paracoccus</taxon>
    </lineage>
</organism>
<evidence type="ECO:0008006" key="8">
    <source>
        <dbReference type="Google" id="ProtNLM"/>
    </source>
</evidence>
<dbReference type="SUPFAM" id="SSF51230">
    <property type="entry name" value="Single hybrid motif"/>
    <property type="match status" value="1"/>
</dbReference>
<dbReference type="KEGG" id="ppan:ESD82_20490"/>
<keyword evidence="5" id="KW-1185">Reference proteome</keyword>
<name>A0A1I5GY89_PARPN</name>
<proteinExistence type="predicted"/>
<evidence type="ECO:0000313" key="5">
    <source>
        <dbReference type="Proteomes" id="UP000273626"/>
    </source>
</evidence>
<dbReference type="EMBL" id="RBLI01000001">
    <property type="protein sequence ID" value="RKS51078.1"/>
    <property type="molecule type" value="Genomic_DNA"/>
</dbReference>
<reference evidence="3 7" key="3">
    <citation type="submission" date="2020-07" db="EMBL/GenBank/DDBJ databases">
        <title>The complete genome of Paracoccus pantotrophus ACCC 10489.</title>
        <authorList>
            <person name="Si Y."/>
        </authorList>
    </citation>
    <scope>NUCLEOTIDE SEQUENCE [LARGE SCALE GENOMIC DNA]</scope>
    <source>
        <strain evidence="3 7">ACCC10489</strain>
    </source>
</reference>
<protein>
    <recommendedName>
        <fullName evidence="8">Biotin carboxyl carrier protein</fullName>
    </recommendedName>
</protein>
<sequence length="132" mass="13469">MFDKQDLTRLLDAMRAHGVGALEIEGGDMFLRLVLPAGPAPSAITPAQPATATAAARSPDIGRFLPRGSDDGLPALAPGHAVRTGELLGYVAQGAVRAPVIAPADGTIASQIPEPGTLFGHGDTVLTLETKP</sequence>
<evidence type="ECO:0000313" key="6">
    <source>
        <dbReference type="Proteomes" id="UP000326453"/>
    </source>
</evidence>
<dbReference type="GeneID" id="51372978"/>
<dbReference type="EMBL" id="CP058690">
    <property type="protein sequence ID" value="QLH15954.1"/>
    <property type="molecule type" value="Genomic_DNA"/>
</dbReference>
<gene>
    <name evidence="4" type="ORF">BDE18_0304</name>
    <name evidence="2" type="ORF">ESD82_20490</name>
    <name evidence="3" type="ORF">HYQ43_17665</name>
</gene>
<reference evidence="4 5" key="1">
    <citation type="submission" date="2018-10" db="EMBL/GenBank/DDBJ databases">
        <title>Genomic Encyclopedia of Archaeal and Bacterial Type Strains, Phase II (KMG-II): from individual species to whole genera.</title>
        <authorList>
            <person name="Goeker M."/>
        </authorList>
    </citation>
    <scope>NUCLEOTIDE SEQUENCE [LARGE SCALE GENOMIC DNA]</scope>
    <source>
        <strain evidence="5">ATCC 35512 / DSM 2944 / CIP 106514 / LMD 82.5 / NBRC 102493 / NCCB 82005 / GB17</strain>
        <strain evidence="4">DSM 2944</strain>
    </source>
</reference>
<evidence type="ECO:0000313" key="3">
    <source>
        <dbReference type="EMBL" id="QLH15954.1"/>
    </source>
</evidence>